<organism evidence="3 4">
    <name type="scientific">Pseudonocardia tropica</name>
    <dbReference type="NCBI Taxonomy" id="681289"/>
    <lineage>
        <taxon>Bacteria</taxon>
        <taxon>Bacillati</taxon>
        <taxon>Actinomycetota</taxon>
        <taxon>Actinomycetes</taxon>
        <taxon>Pseudonocardiales</taxon>
        <taxon>Pseudonocardiaceae</taxon>
        <taxon>Pseudonocardia</taxon>
    </lineage>
</organism>
<feature type="chain" id="PRO_5046710603" description="Secreted protein" evidence="2">
    <location>
        <begin position="24"/>
        <end position="318"/>
    </location>
</feature>
<feature type="signal peptide" evidence="2">
    <location>
        <begin position="1"/>
        <end position="23"/>
    </location>
</feature>
<keyword evidence="2" id="KW-0732">Signal</keyword>
<gene>
    <name evidence="3" type="ORF">WHI96_26810</name>
</gene>
<evidence type="ECO:0000256" key="2">
    <source>
        <dbReference type="SAM" id="SignalP"/>
    </source>
</evidence>
<feature type="region of interest" description="Disordered" evidence="1">
    <location>
        <begin position="295"/>
        <end position="318"/>
    </location>
</feature>
<keyword evidence="4" id="KW-1185">Reference proteome</keyword>
<dbReference type="RefSeq" id="WP_345643821.1">
    <property type="nucleotide sequence ID" value="NZ_BAABLY010000021.1"/>
</dbReference>
<evidence type="ECO:0000256" key="1">
    <source>
        <dbReference type="SAM" id="MobiDB-lite"/>
    </source>
</evidence>
<feature type="compositionally biased region" description="Low complexity" evidence="1">
    <location>
        <begin position="41"/>
        <end position="57"/>
    </location>
</feature>
<comment type="caution">
    <text evidence="3">The sequence shown here is derived from an EMBL/GenBank/DDBJ whole genome shotgun (WGS) entry which is preliminary data.</text>
</comment>
<protein>
    <recommendedName>
        <fullName evidence="5">Secreted protein</fullName>
    </recommendedName>
</protein>
<evidence type="ECO:0008006" key="5">
    <source>
        <dbReference type="Google" id="ProtNLM"/>
    </source>
</evidence>
<name>A0ABV1K2G1_9PSEU</name>
<sequence length="318" mass="32455">MKTAARLSAYGAAVVLFGAGAFATGATIDAPTAHLRPTAQTADHGADPAAGHGAPTASRSTGPAGLASTEGGLTLTPASNTLPARQASELAFRITGPDGAAITGFDIEHEKRMHLIVVRSDTAYFQHLHPTMDPDGTWRAPITLPGGGTYRAFADFAPTDGEAATLGVDLFAPGTFAPVTPQANRTATAPGGYEVTLDGVLEPGRSSPVTLTVTRHGQPVRDLQPYLGAYGHLVALRSGDLGYLHVHPDGAPGDGTTESGPGISFQTEVPSTGTYRLFLDFQHGGQVRTAQFTVPTTGSAPAAPGSVETGHPHTGGGH</sequence>
<evidence type="ECO:0000313" key="3">
    <source>
        <dbReference type="EMBL" id="MEQ3542426.1"/>
    </source>
</evidence>
<dbReference type="Proteomes" id="UP001464923">
    <property type="component" value="Unassembled WGS sequence"/>
</dbReference>
<evidence type="ECO:0000313" key="4">
    <source>
        <dbReference type="Proteomes" id="UP001464923"/>
    </source>
</evidence>
<dbReference type="EMBL" id="JBEDNP010000038">
    <property type="protein sequence ID" value="MEQ3542426.1"/>
    <property type="molecule type" value="Genomic_DNA"/>
</dbReference>
<feature type="region of interest" description="Disordered" evidence="1">
    <location>
        <begin position="39"/>
        <end position="79"/>
    </location>
</feature>
<reference evidence="3 4" key="1">
    <citation type="submission" date="2024-03" db="EMBL/GenBank/DDBJ databases">
        <title>Draft genome sequence of Pseudonocardia tropica JCM 19149.</title>
        <authorList>
            <person name="Butdee W."/>
            <person name="Duangmal K."/>
        </authorList>
    </citation>
    <scope>NUCLEOTIDE SEQUENCE [LARGE SCALE GENOMIC DNA]</scope>
    <source>
        <strain evidence="3 4">JCM 19149</strain>
    </source>
</reference>
<accession>A0ABV1K2G1</accession>
<proteinExistence type="predicted"/>